<keyword evidence="2" id="KW-1185">Reference proteome</keyword>
<dbReference type="EMBL" id="BMNH01000030">
    <property type="protein sequence ID" value="GGO80098.1"/>
    <property type="molecule type" value="Genomic_DNA"/>
</dbReference>
<reference evidence="1" key="1">
    <citation type="journal article" date="2014" name="Int. J. Syst. Evol. Microbiol.">
        <title>Complete genome sequence of Corynebacterium casei LMG S-19264T (=DSM 44701T), isolated from a smear-ripened cheese.</title>
        <authorList>
            <consortium name="US DOE Joint Genome Institute (JGI-PGF)"/>
            <person name="Walter F."/>
            <person name="Albersmeier A."/>
            <person name="Kalinowski J."/>
            <person name="Ruckert C."/>
        </authorList>
    </citation>
    <scope>NUCLEOTIDE SEQUENCE</scope>
    <source>
        <strain evidence="1">CGMCC 4.7368</strain>
    </source>
</reference>
<name>A0A918DRI8_9ACTN</name>
<evidence type="ECO:0000313" key="2">
    <source>
        <dbReference type="Proteomes" id="UP000646523"/>
    </source>
</evidence>
<protein>
    <submittedName>
        <fullName evidence="1">Uncharacterized protein</fullName>
    </submittedName>
</protein>
<evidence type="ECO:0000313" key="1">
    <source>
        <dbReference type="EMBL" id="GGO80098.1"/>
    </source>
</evidence>
<comment type="caution">
    <text evidence="1">The sequence shown here is derived from an EMBL/GenBank/DDBJ whole genome shotgun (WGS) entry which is preliminary data.</text>
</comment>
<organism evidence="1 2">
    <name type="scientific">Nonomuraea cavernae</name>
    <dbReference type="NCBI Taxonomy" id="2045107"/>
    <lineage>
        <taxon>Bacteria</taxon>
        <taxon>Bacillati</taxon>
        <taxon>Actinomycetota</taxon>
        <taxon>Actinomycetes</taxon>
        <taxon>Streptosporangiales</taxon>
        <taxon>Streptosporangiaceae</taxon>
        <taxon>Nonomuraea</taxon>
    </lineage>
</organism>
<reference evidence="1" key="2">
    <citation type="submission" date="2020-09" db="EMBL/GenBank/DDBJ databases">
        <authorList>
            <person name="Sun Q."/>
            <person name="Zhou Y."/>
        </authorList>
    </citation>
    <scope>NUCLEOTIDE SEQUENCE</scope>
    <source>
        <strain evidence="1">CGMCC 4.7368</strain>
    </source>
</reference>
<gene>
    <name evidence="1" type="ORF">GCM10012289_65950</name>
</gene>
<dbReference type="AlphaFoldDB" id="A0A918DRI8"/>
<dbReference type="Proteomes" id="UP000646523">
    <property type="component" value="Unassembled WGS sequence"/>
</dbReference>
<dbReference type="RefSeq" id="WP_189128118.1">
    <property type="nucleotide sequence ID" value="NZ_BMNH01000030.1"/>
</dbReference>
<accession>A0A918DRI8</accession>
<sequence length="468" mass="47970">MLDVQLGALNAGPPPGVEEALDLVAAFDDALAGGLGRLGEQGARAVTGLAAAVAASPLGDRAVEAAEKVATGSVAGEHLTILAGARAALLGAVADALLASLDDALGRSRTPWPEPTAGGAAAVPENLLAGPRSWLHELAITGWRGVGHDLVAASDQAVEAMLAEPALRRPAVLLDGLAAELRASSPVATMEKLPARRWADLWTRALMLTQPGRLGAGDPGVPVSGRLLILGADVHEHATAVQVQVHGLLEPKEGGEPRLVRTAISAAKVDTIVGAAVWGVLGDYPVLLGALARHLSLDLTDMPLLAGGDLLWDEGKAVAGELASPFATARVQLAGALATAGPPLDRHPVAIAEPVLVEGYKVAKVDGGIELRLDGQTITVAADRLPGCGPLTPQLLATSTACLGLLRWDGRWLLQPLAVQSTVKRQPVAAHNGDWALGPTDPKVVKSLARSGDAVAVLRERAGRLLRK</sequence>
<proteinExistence type="predicted"/>